<evidence type="ECO:0000313" key="1">
    <source>
        <dbReference type="EMBL" id="KAK2879017.1"/>
    </source>
</evidence>
<proteinExistence type="predicted"/>
<sequence length="115" mass="12776">MGVCVCERSRQSYFHTLLEWQFDNDDTTAINPILFLFKHQPAPAALTVENRNSLAELHNLSPALKNEIAADLPVVAPPVSVYWMLSCPFKLPLLLSRGELMCLRAGRVVPDSPSA</sequence>
<dbReference type="EMBL" id="JAUYZG010000019">
    <property type="protein sequence ID" value="KAK2879017.1"/>
    <property type="molecule type" value="Genomic_DNA"/>
</dbReference>
<keyword evidence="2" id="KW-1185">Reference proteome</keyword>
<reference evidence="1" key="1">
    <citation type="submission" date="2023-08" db="EMBL/GenBank/DDBJ databases">
        <title>Chromosome-level Genome Assembly of mud carp (Cirrhinus molitorella).</title>
        <authorList>
            <person name="Liu H."/>
        </authorList>
    </citation>
    <scope>NUCLEOTIDE SEQUENCE</scope>
    <source>
        <strain evidence="1">Prfri</strain>
        <tissue evidence="1">Muscle</tissue>
    </source>
</reference>
<organism evidence="1 2">
    <name type="scientific">Cirrhinus molitorella</name>
    <name type="common">mud carp</name>
    <dbReference type="NCBI Taxonomy" id="172907"/>
    <lineage>
        <taxon>Eukaryota</taxon>
        <taxon>Metazoa</taxon>
        <taxon>Chordata</taxon>
        <taxon>Craniata</taxon>
        <taxon>Vertebrata</taxon>
        <taxon>Euteleostomi</taxon>
        <taxon>Actinopterygii</taxon>
        <taxon>Neopterygii</taxon>
        <taxon>Teleostei</taxon>
        <taxon>Ostariophysi</taxon>
        <taxon>Cypriniformes</taxon>
        <taxon>Cyprinidae</taxon>
        <taxon>Labeoninae</taxon>
        <taxon>Labeonini</taxon>
        <taxon>Cirrhinus</taxon>
    </lineage>
</organism>
<accession>A0AA88PEK8</accession>
<dbReference type="Proteomes" id="UP001187343">
    <property type="component" value="Unassembled WGS sequence"/>
</dbReference>
<dbReference type="AlphaFoldDB" id="A0AA88PEK8"/>
<comment type="caution">
    <text evidence="1">The sequence shown here is derived from an EMBL/GenBank/DDBJ whole genome shotgun (WGS) entry which is preliminary data.</text>
</comment>
<name>A0AA88PEK8_9TELE</name>
<gene>
    <name evidence="1" type="ORF">Q8A67_019808</name>
</gene>
<evidence type="ECO:0000313" key="2">
    <source>
        <dbReference type="Proteomes" id="UP001187343"/>
    </source>
</evidence>
<protein>
    <submittedName>
        <fullName evidence="1">Uncharacterized protein</fullName>
    </submittedName>
</protein>